<dbReference type="Proteomes" id="UP000184423">
    <property type="component" value="Unassembled WGS sequence"/>
</dbReference>
<feature type="coiled-coil region" evidence="1">
    <location>
        <begin position="36"/>
        <end position="63"/>
    </location>
</feature>
<reference evidence="3" key="1">
    <citation type="submission" date="2016-11" db="EMBL/GenBank/DDBJ databases">
        <authorList>
            <person name="Varghese N."/>
            <person name="Submissions S."/>
        </authorList>
    </citation>
    <scope>NUCLEOTIDE SEQUENCE [LARGE SCALE GENOMIC DNA]</scope>
    <source>
        <strain evidence="3">DSM 10124</strain>
    </source>
</reference>
<dbReference type="EMBL" id="FQVG01000032">
    <property type="protein sequence ID" value="SHF06940.1"/>
    <property type="molecule type" value="Genomic_DNA"/>
</dbReference>
<evidence type="ECO:0000313" key="3">
    <source>
        <dbReference type="Proteomes" id="UP000184423"/>
    </source>
</evidence>
<organism evidence="2 3">
    <name type="scientific">Caloramator proteoclasticus DSM 10124</name>
    <dbReference type="NCBI Taxonomy" id="1121262"/>
    <lineage>
        <taxon>Bacteria</taxon>
        <taxon>Bacillati</taxon>
        <taxon>Bacillota</taxon>
        <taxon>Clostridia</taxon>
        <taxon>Eubacteriales</taxon>
        <taxon>Clostridiaceae</taxon>
        <taxon>Caloramator</taxon>
    </lineage>
</organism>
<dbReference type="RefSeq" id="WP_027309058.1">
    <property type="nucleotide sequence ID" value="NZ_FQVG01000032.1"/>
</dbReference>
<dbReference type="InterPro" id="IPR007060">
    <property type="entry name" value="FtsL/DivIC"/>
</dbReference>
<dbReference type="AlphaFoldDB" id="A0A1M4YMD3"/>
<sequence length="92" mass="11070">MKKKKKKVLLRILVFLFFGLVMVKQQIIIFRLNKDIKAYNEVLNKVKTQNLELKEELKISERADYIERLARQKLRLIKPGEILFIDKNKKNN</sequence>
<keyword evidence="3" id="KW-1185">Reference proteome</keyword>
<dbReference type="Pfam" id="PF04977">
    <property type="entry name" value="DivIC"/>
    <property type="match status" value="1"/>
</dbReference>
<evidence type="ECO:0000313" key="2">
    <source>
        <dbReference type="EMBL" id="SHF06940.1"/>
    </source>
</evidence>
<proteinExistence type="predicted"/>
<protein>
    <submittedName>
        <fullName evidence="2">Septum formation initiator</fullName>
    </submittedName>
</protein>
<accession>A0A1M4YMD3</accession>
<gene>
    <name evidence="2" type="ORF">SAMN02746091_01700</name>
</gene>
<evidence type="ECO:0000256" key="1">
    <source>
        <dbReference type="SAM" id="Coils"/>
    </source>
</evidence>
<name>A0A1M4YMD3_9CLOT</name>
<keyword evidence="1" id="KW-0175">Coiled coil</keyword>